<proteinExistence type="inferred from homology"/>
<gene>
    <name evidence="1" type="primary">rlmJ</name>
    <name evidence="2" type="ORF">ACFFLH_08435</name>
</gene>
<keyword evidence="1" id="KW-0698">rRNA processing</keyword>
<accession>A0ABV5ZAY2</accession>
<keyword evidence="1" id="KW-0694">RNA-binding</keyword>
<keyword evidence="1 2" id="KW-0808">Transferase</keyword>
<dbReference type="Pfam" id="PF04378">
    <property type="entry name" value="RsmJ"/>
    <property type="match status" value="1"/>
</dbReference>
<keyword evidence="1 2" id="KW-0489">Methyltransferase</keyword>
<feature type="active site" description="Proton acceptor" evidence="1">
    <location>
        <position position="162"/>
    </location>
</feature>
<dbReference type="RefSeq" id="WP_027311882.1">
    <property type="nucleotide sequence ID" value="NZ_JBHLZN010000002.1"/>
</dbReference>
<comment type="similarity">
    <text evidence="1">Belongs to the RlmJ family.</text>
</comment>
<feature type="binding site" evidence="1">
    <location>
        <position position="162"/>
    </location>
    <ligand>
        <name>S-adenosyl-L-methionine</name>
        <dbReference type="ChEBI" id="CHEBI:59789"/>
    </ligand>
</feature>
<dbReference type="PANTHER" id="PTHR37426:SF1">
    <property type="entry name" value="RIBOSOMAL RNA LARGE SUBUNIT METHYLTRANSFERASE J"/>
    <property type="match status" value="1"/>
</dbReference>
<sequence length="277" mass="32049">MNYRHIYHAGNFADVWKHLVLVALLDALKQKDKAFCYLDTHAGIGRYNLDAEQARKTAEADQGIGRLSQHTHLPELLQRYLQLVEQCRAEQPQSYPGSPWLAAMLRRPQDSLILNELHPEDQQQLTELFKGQRQVSLRREDAYQSLQACLPPTEKRGLVLIDPPFEQDNEFKKLAEAIQKAHKRWPTGCYAIWYPIKDRREVMQLHRRLTLSGIRKILLAELHVKAAEQGVFSGSGMLIINPPWQLQERLQPAGEWLRQTLGQDDQAKLVLEWLVPE</sequence>
<keyword evidence="1" id="KW-0949">S-adenosyl-L-methionine</keyword>
<feature type="binding site" evidence="1">
    <location>
        <begin position="141"/>
        <end position="142"/>
    </location>
    <ligand>
        <name>S-adenosyl-L-methionine</name>
        <dbReference type="ChEBI" id="CHEBI:59789"/>
    </ligand>
</feature>
<comment type="function">
    <text evidence="1">Specifically methylates the adenine in position 2030 of 23S rRNA.</text>
</comment>
<comment type="caution">
    <text evidence="2">The sequence shown here is derived from an EMBL/GenBank/DDBJ whole genome shotgun (WGS) entry which is preliminary data.</text>
</comment>
<feature type="binding site" evidence="1">
    <location>
        <position position="41"/>
    </location>
    <ligand>
        <name>S-adenosyl-L-methionine</name>
        <dbReference type="ChEBI" id="CHEBI:59789"/>
    </ligand>
</feature>
<feature type="binding site" evidence="1">
    <location>
        <position position="18"/>
    </location>
    <ligand>
        <name>S-adenosyl-L-methionine</name>
        <dbReference type="ChEBI" id="CHEBI:59789"/>
    </ligand>
</feature>
<dbReference type="EC" id="2.1.1.266" evidence="1"/>
<dbReference type="Proteomes" id="UP001589628">
    <property type="component" value="Unassembled WGS sequence"/>
</dbReference>
<evidence type="ECO:0000313" key="2">
    <source>
        <dbReference type="EMBL" id="MFB9886434.1"/>
    </source>
</evidence>
<dbReference type="InterPro" id="IPR029063">
    <property type="entry name" value="SAM-dependent_MTases_sf"/>
</dbReference>
<keyword evidence="3" id="KW-1185">Reference proteome</keyword>
<dbReference type="Gene3D" id="3.40.50.150">
    <property type="entry name" value="Vaccinia Virus protein VP39"/>
    <property type="match status" value="1"/>
</dbReference>
<protein>
    <recommendedName>
        <fullName evidence="1">Ribosomal RNA large subunit methyltransferase J</fullName>
        <ecNumber evidence="1">2.1.1.266</ecNumber>
    </recommendedName>
    <alternativeName>
        <fullName evidence="1">23S rRNA (adenine(2030)-N6)-methyltransferase</fullName>
    </alternativeName>
    <alternativeName>
        <fullName evidence="1">23S rRNA m6A2030 methyltransferase</fullName>
    </alternativeName>
</protein>
<dbReference type="GO" id="GO:0036307">
    <property type="term" value="F:23S rRNA (adenine(2030)-N(6))-methyltransferase activity"/>
    <property type="evidence" value="ECO:0007669"/>
    <property type="project" value="UniProtKB-EC"/>
</dbReference>
<evidence type="ECO:0000256" key="1">
    <source>
        <dbReference type="HAMAP-Rule" id="MF_00934"/>
    </source>
</evidence>
<feature type="site" description="Interaction with substrate rRNA" evidence="1">
    <location>
        <position position="3"/>
    </location>
</feature>
<dbReference type="PANTHER" id="PTHR37426">
    <property type="entry name" value="RIBOSOMAL RNA LARGE SUBUNIT METHYLTRANSFERASE J"/>
    <property type="match status" value="1"/>
</dbReference>
<name>A0ABV5ZAY2_9GAMM</name>
<comment type="subunit">
    <text evidence="1">Monomer.</text>
</comment>
<dbReference type="SUPFAM" id="SSF53335">
    <property type="entry name" value="S-adenosyl-L-methionine-dependent methyltransferases"/>
    <property type="match status" value="1"/>
</dbReference>
<feature type="binding site" evidence="1">
    <location>
        <position position="116"/>
    </location>
    <ligand>
        <name>S-adenosyl-L-methionine</name>
        <dbReference type="ChEBI" id="CHEBI:59789"/>
    </ligand>
</feature>
<dbReference type="HAMAP" id="MF_00934">
    <property type="entry name" value="23SrRNA_methyltr_J"/>
    <property type="match status" value="1"/>
</dbReference>
<feature type="binding site" evidence="1">
    <location>
        <position position="98"/>
    </location>
    <ligand>
        <name>S-adenosyl-L-methionine</name>
        <dbReference type="ChEBI" id="CHEBI:59789"/>
    </ligand>
</feature>
<dbReference type="EMBL" id="JBHLZN010000002">
    <property type="protein sequence ID" value="MFB9886434.1"/>
    <property type="molecule type" value="Genomic_DNA"/>
</dbReference>
<organism evidence="2 3">
    <name type="scientific">Balneatrix alpica</name>
    <dbReference type="NCBI Taxonomy" id="75684"/>
    <lineage>
        <taxon>Bacteria</taxon>
        <taxon>Pseudomonadati</taxon>
        <taxon>Pseudomonadota</taxon>
        <taxon>Gammaproteobacteria</taxon>
        <taxon>Oceanospirillales</taxon>
        <taxon>Balneatrichaceae</taxon>
        <taxon>Balneatrix</taxon>
    </lineage>
</organism>
<evidence type="ECO:0000313" key="3">
    <source>
        <dbReference type="Proteomes" id="UP001589628"/>
    </source>
</evidence>
<reference evidence="2 3" key="1">
    <citation type="submission" date="2024-09" db="EMBL/GenBank/DDBJ databases">
        <authorList>
            <person name="Sun Q."/>
            <person name="Mori K."/>
        </authorList>
    </citation>
    <scope>NUCLEOTIDE SEQUENCE [LARGE SCALE GENOMIC DNA]</scope>
    <source>
        <strain evidence="2 3">ATCC 51285</strain>
    </source>
</reference>
<comment type="catalytic activity">
    <reaction evidence="1">
        <text>adenosine(2030) in 23S rRNA + S-adenosyl-L-methionine = N(6)-methyladenosine(2030) in 23S rRNA + S-adenosyl-L-homocysteine + H(+)</text>
        <dbReference type="Rhea" id="RHEA:43736"/>
        <dbReference type="Rhea" id="RHEA-COMP:10668"/>
        <dbReference type="Rhea" id="RHEA-COMP:10669"/>
        <dbReference type="ChEBI" id="CHEBI:15378"/>
        <dbReference type="ChEBI" id="CHEBI:57856"/>
        <dbReference type="ChEBI" id="CHEBI:59789"/>
        <dbReference type="ChEBI" id="CHEBI:74411"/>
        <dbReference type="ChEBI" id="CHEBI:74449"/>
        <dbReference type="EC" id="2.1.1.266"/>
    </reaction>
</comment>
<dbReference type="InterPro" id="IPR007473">
    <property type="entry name" value="RlmJ"/>
</dbReference>